<dbReference type="Proteomes" id="UP000218944">
    <property type="component" value="Unassembled WGS sequence"/>
</dbReference>
<sequence length="152" mass="16519">MKFGEKATVEGDKSGTVGVTVERVEKGDNADLSGLENPEKYKGKTPFYVRYKLTKTAEGNGNDASSHFEVSKDGKRLTELMVFTSFDTTGDPSNPLVVRAFERCEGAGHTKYEEAAEGQSVEGCAIYLAEGSGAPSTVTWTRHNKTLATWKE</sequence>
<organism evidence="1 2">
    <name type="scientific">Streptomyces albireticuli</name>
    <dbReference type="NCBI Taxonomy" id="1940"/>
    <lineage>
        <taxon>Bacteria</taxon>
        <taxon>Bacillati</taxon>
        <taxon>Actinomycetota</taxon>
        <taxon>Actinomycetes</taxon>
        <taxon>Kitasatosporales</taxon>
        <taxon>Streptomycetaceae</taxon>
        <taxon>Streptomyces</taxon>
    </lineage>
</organism>
<reference evidence="1 2" key="1">
    <citation type="submission" date="2017-08" db="EMBL/GenBank/DDBJ databases">
        <title>Genome sequence of Streptomyces albireticuli NRRL B-1670.</title>
        <authorList>
            <person name="Graham D.E."/>
            <person name="Mahan K.M."/>
            <person name="Klingeman D.M."/>
            <person name="Hettich R.L."/>
            <person name="Parry R.J."/>
            <person name="Spain J.C."/>
        </authorList>
    </citation>
    <scope>NUCLEOTIDE SEQUENCE [LARGE SCALE GENOMIC DNA]</scope>
    <source>
        <strain evidence="1 2">NRRL B-1670</strain>
    </source>
</reference>
<gene>
    <name evidence="1" type="ORF">CK936_28860</name>
</gene>
<name>A0A2A2D2A0_9ACTN</name>
<dbReference type="AlphaFoldDB" id="A0A2A2D2A0"/>
<proteinExistence type="predicted"/>
<evidence type="ECO:0000313" key="1">
    <source>
        <dbReference type="EMBL" id="PAU45529.1"/>
    </source>
</evidence>
<protein>
    <submittedName>
        <fullName evidence="1">Uncharacterized protein</fullName>
    </submittedName>
</protein>
<evidence type="ECO:0000313" key="2">
    <source>
        <dbReference type="Proteomes" id="UP000218944"/>
    </source>
</evidence>
<keyword evidence="2" id="KW-1185">Reference proteome</keyword>
<dbReference type="EMBL" id="NSJV01000558">
    <property type="protein sequence ID" value="PAU45529.1"/>
    <property type="molecule type" value="Genomic_DNA"/>
</dbReference>
<accession>A0A2A2D2A0</accession>
<comment type="caution">
    <text evidence="1">The sequence shown here is derived from an EMBL/GenBank/DDBJ whole genome shotgun (WGS) entry which is preliminary data.</text>
</comment>
<dbReference type="RefSeq" id="WP_095583886.1">
    <property type="nucleotide sequence ID" value="NZ_JAJQQS010000019.1"/>
</dbReference>